<comment type="subcellular location">
    <subcellularLocation>
        <location evidence="1 11">Cell outer membrane</location>
        <topology evidence="1 11">Multi-pass membrane protein</topology>
    </subcellularLocation>
</comment>
<dbReference type="GO" id="GO:0009279">
    <property type="term" value="C:cell outer membrane"/>
    <property type="evidence" value="ECO:0007669"/>
    <property type="project" value="UniProtKB-SubCell"/>
</dbReference>
<keyword evidence="10 11" id="KW-0998">Cell outer membrane</keyword>
<feature type="domain" description="TonB-dependent receptor plug" evidence="14">
    <location>
        <begin position="73"/>
        <end position="183"/>
    </location>
</feature>
<keyword evidence="16" id="KW-1185">Reference proteome</keyword>
<dbReference type="PROSITE" id="PS52016">
    <property type="entry name" value="TONB_DEPENDENT_REC_3"/>
    <property type="match status" value="1"/>
</dbReference>
<evidence type="ECO:0000313" key="16">
    <source>
        <dbReference type="Proteomes" id="UP000280066"/>
    </source>
</evidence>
<dbReference type="SUPFAM" id="SSF56935">
    <property type="entry name" value="Porins"/>
    <property type="match status" value="1"/>
</dbReference>
<evidence type="ECO:0000256" key="13">
    <source>
        <dbReference type="SAM" id="SignalP"/>
    </source>
</evidence>
<evidence type="ECO:0000256" key="12">
    <source>
        <dbReference type="SAM" id="MobiDB-lite"/>
    </source>
</evidence>
<dbReference type="PANTHER" id="PTHR32552:SF81">
    <property type="entry name" value="TONB-DEPENDENT OUTER MEMBRANE RECEPTOR"/>
    <property type="match status" value="1"/>
</dbReference>
<evidence type="ECO:0000259" key="14">
    <source>
        <dbReference type="Pfam" id="PF07715"/>
    </source>
</evidence>
<gene>
    <name evidence="15" type="ORF">EI290_01500</name>
</gene>
<reference evidence="15 16" key="1">
    <citation type="submission" date="2018-12" db="EMBL/GenBank/DDBJ databases">
        <authorList>
            <person name="Feng G."/>
            <person name="Zhu H."/>
        </authorList>
    </citation>
    <scope>NUCLEOTIDE SEQUENCE [LARGE SCALE GENOMIC DNA]</scope>
    <source>
        <strain evidence="15 16">9PBR-2</strain>
    </source>
</reference>
<dbReference type="Gene3D" id="2.170.130.10">
    <property type="entry name" value="TonB-dependent receptor, plug domain"/>
    <property type="match status" value="1"/>
</dbReference>
<sequence>MIRLYSLGLLLPLSIPALAQQPDTLALRRVGVAVRPDSLPSITPPPIYGRLHPFSDLIRDAVIVTTYHILPLLSLQEQLRQIAGVQATPYSGAPGAQVAVRIRGAASLASNAQPLYVVDGVPVFQNTFRINTTNMLGGLVPAEVQELDNNPLLSIPNEDIASVEVLKGAYETALYGSQGLNGVIRITTKRGKQGKPRLNYQSYGGAQQARNRYELLDARQYATLSNEAAERRNQPAPFSAAQLASLGRGTDWQEELLRTAAVQEHHLGLSGGTATTRYYAAADYLNQQGVVLNSRLRRYAARAALNQRLGQHLHLDATGSFARTEQRVPAYYALQNALLTPPTQSPNDPPRSGFYSINPADLARQNYQAPEQQRVVGQLGARYELTSGLTVEVRGSLERATLRSRSYQAAYATFPAGENGNLIFTYRQWFLNPALRYARSFGGERHAVTASLEAQRQDRKTTTEQTTYAPGGGGSSSSGSWEKYRLNFYQLTAGYTFDERYQVRGTLRRDGSSTFTPQDRWSWLPGAQVLWHAAKESFWNMAPSRLDAWVGWGRTSGAGNQGRNFFPLLLPTGVGLGQTVPAFLPELTRQLDAGVEADLFNNHLTLTAQAYARRTTSTIYVSSSLVSPGTVQDNYLRNRGLELTAQSHWQAGKLQGSSRLAAAFNRNRYESNTAIFYAFPYHRTLDGQALGTFYGYRTQGLDANGNLRYQDVNGDGLIDFQDRQPLGSGLPKQLLNFSQQLTLGRFEAQLQADGMFGYQMHNTNLLYLDATSGFTNASRRVLDRWTPANTSTDVPAAGTNLPVLSTYTLQSGNHVRLSAVTFSYKVWEKEARNVSVWLGGQNLLVLSKYRGYDPNVSSAGSDNQQAGLDAGAYPVARTFLVGVRATL</sequence>
<dbReference type="OrthoDB" id="9768177at2"/>
<evidence type="ECO:0000256" key="5">
    <source>
        <dbReference type="ARBA" id="ARBA00022692"/>
    </source>
</evidence>
<dbReference type="PANTHER" id="PTHR32552">
    <property type="entry name" value="FERRICHROME IRON RECEPTOR-RELATED"/>
    <property type="match status" value="1"/>
</dbReference>
<dbReference type="GO" id="GO:0006826">
    <property type="term" value="P:iron ion transport"/>
    <property type="evidence" value="ECO:0007669"/>
    <property type="project" value="UniProtKB-KW"/>
</dbReference>
<evidence type="ECO:0000256" key="8">
    <source>
        <dbReference type="ARBA" id="ARBA00023077"/>
    </source>
</evidence>
<evidence type="ECO:0000256" key="1">
    <source>
        <dbReference type="ARBA" id="ARBA00004571"/>
    </source>
</evidence>
<name>A0A3R9N2E0_9BACT</name>
<organism evidence="15 16">
    <name type="scientific">Hymenobacter metallilatus</name>
    <dbReference type="NCBI Taxonomy" id="2493666"/>
    <lineage>
        <taxon>Bacteria</taxon>
        <taxon>Pseudomonadati</taxon>
        <taxon>Bacteroidota</taxon>
        <taxon>Cytophagia</taxon>
        <taxon>Cytophagales</taxon>
        <taxon>Hymenobacteraceae</taxon>
        <taxon>Hymenobacter</taxon>
    </lineage>
</organism>
<dbReference type="RefSeq" id="WP_125425919.1">
    <property type="nucleotide sequence ID" value="NZ_RWIS01000001.1"/>
</dbReference>
<evidence type="ECO:0000313" key="15">
    <source>
        <dbReference type="EMBL" id="RSK37355.1"/>
    </source>
</evidence>
<dbReference type="InterPro" id="IPR023996">
    <property type="entry name" value="TonB-dep_OMP_SusC/RagA"/>
</dbReference>
<keyword evidence="2 11" id="KW-0813">Transport</keyword>
<dbReference type="InterPro" id="IPR012910">
    <property type="entry name" value="Plug_dom"/>
</dbReference>
<keyword evidence="4" id="KW-0410">Iron transport</keyword>
<dbReference type="InterPro" id="IPR037066">
    <property type="entry name" value="Plug_dom_sf"/>
</dbReference>
<feature type="chain" id="PRO_5018670064" evidence="13">
    <location>
        <begin position="20"/>
        <end position="887"/>
    </location>
</feature>
<keyword evidence="8" id="KW-0798">TonB box</keyword>
<evidence type="ECO:0000256" key="6">
    <source>
        <dbReference type="ARBA" id="ARBA00023004"/>
    </source>
</evidence>
<keyword evidence="6" id="KW-0408">Iron</keyword>
<feature type="signal peptide" evidence="13">
    <location>
        <begin position="1"/>
        <end position="19"/>
    </location>
</feature>
<dbReference type="InterPro" id="IPR036942">
    <property type="entry name" value="Beta-barrel_TonB_sf"/>
</dbReference>
<evidence type="ECO:0000256" key="3">
    <source>
        <dbReference type="ARBA" id="ARBA00022452"/>
    </source>
</evidence>
<dbReference type="NCBIfam" id="TIGR04056">
    <property type="entry name" value="OMP_RagA_SusC"/>
    <property type="match status" value="1"/>
</dbReference>
<dbReference type="Proteomes" id="UP000280066">
    <property type="component" value="Unassembled WGS sequence"/>
</dbReference>
<evidence type="ECO:0000256" key="9">
    <source>
        <dbReference type="ARBA" id="ARBA00023136"/>
    </source>
</evidence>
<keyword evidence="3 11" id="KW-1134">Transmembrane beta strand</keyword>
<keyword evidence="7" id="KW-0406">Ion transport</keyword>
<evidence type="ECO:0000256" key="10">
    <source>
        <dbReference type="ARBA" id="ARBA00023237"/>
    </source>
</evidence>
<dbReference type="Pfam" id="PF07715">
    <property type="entry name" value="Plug"/>
    <property type="match status" value="1"/>
</dbReference>
<dbReference type="EMBL" id="RWIS01000001">
    <property type="protein sequence ID" value="RSK37355.1"/>
    <property type="molecule type" value="Genomic_DNA"/>
</dbReference>
<comment type="caution">
    <text evidence="15">The sequence shown here is derived from an EMBL/GenBank/DDBJ whole genome shotgun (WGS) entry which is preliminary data.</text>
</comment>
<evidence type="ECO:0000256" key="2">
    <source>
        <dbReference type="ARBA" id="ARBA00022448"/>
    </source>
</evidence>
<dbReference type="Gene3D" id="2.40.170.20">
    <property type="entry name" value="TonB-dependent receptor, beta-barrel domain"/>
    <property type="match status" value="1"/>
</dbReference>
<proteinExistence type="inferred from homology"/>
<keyword evidence="5 11" id="KW-0812">Transmembrane</keyword>
<accession>A0A3R9N2E0</accession>
<evidence type="ECO:0000256" key="7">
    <source>
        <dbReference type="ARBA" id="ARBA00023065"/>
    </source>
</evidence>
<keyword evidence="13" id="KW-0732">Signal</keyword>
<dbReference type="InterPro" id="IPR039426">
    <property type="entry name" value="TonB-dep_rcpt-like"/>
</dbReference>
<dbReference type="AlphaFoldDB" id="A0A3R9N2E0"/>
<evidence type="ECO:0000256" key="4">
    <source>
        <dbReference type="ARBA" id="ARBA00022496"/>
    </source>
</evidence>
<protein>
    <submittedName>
        <fullName evidence="15">SusC/RagA family TonB-linked outer membrane protein</fullName>
    </submittedName>
</protein>
<feature type="region of interest" description="Disordered" evidence="12">
    <location>
        <begin position="451"/>
        <end position="478"/>
    </location>
</feature>
<keyword evidence="9 11" id="KW-0472">Membrane</keyword>
<evidence type="ECO:0000256" key="11">
    <source>
        <dbReference type="PROSITE-ProRule" id="PRU01360"/>
    </source>
</evidence>
<comment type="similarity">
    <text evidence="11">Belongs to the TonB-dependent receptor family.</text>
</comment>